<name>A0ABV9N732_9PROT</name>
<dbReference type="EMBL" id="JBHSGQ010000001">
    <property type="protein sequence ID" value="MFC4724141.1"/>
    <property type="molecule type" value="Genomic_DNA"/>
</dbReference>
<reference evidence="3" key="1">
    <citation type="journal article" date="2019" name="Int. J. Syst. Evol. Microbiol.">
        <title>The Global Catalogue of Microorganisms (GCM) 10K type strain sequencing project: providing services to taxonomists for standard genome sequencing and annotation.</title>
        <authorList>
            <consortium name="The Broad Institute Genomics Platform"/>
            <consortium name="The Broad Institute Genome Sequencing Center for Infectious Disease"/>
            <person name="Wu L."/>
            <person name="Ma J."/>
        </authorList>
    </citation>
    <scope>NUCLEOTIDE SEQUENCE [LARGE SCALE GENOMIC DNA]</scope>
    <source>
        <strain evidence="3">CCUG 62981</strain>
    </source>
</reference>
<comment type="caution">
    <text evidence="2">The sequence shown here is derived from an EMBL/GenBank/DDBJ whole genome shotgun (WGS) entry which is preliminary data.</text>
</comment>
<proteinExistence type="predicted"/>
<accession>A0ABV9N732</accession>
<dbReference type="Proteomes" id="UP001596024">
    <property type="component" value="Unassembled WGS sequence"/>
</dbReference>
<feature type="signal peptide" evidence="1">
    <location>
        <begin position="1"/>
        <end position="23"/>
    </location>
</feature>
<organism evidence="2 3">
    <name type="scientific">Glycocaulis abyssi</name>
    <dbReference type="NCBI Taxonomy" id="1433403"/>
    <lineage>
        <taxon>Bacteria</taxon>
        <taxon>Pseudomonadati</taxon>
        <taxon>Pseudomonadota</taxon>
        <taxon>Alphaproteobacteria</taxon>
        <taxon>Maricaulales</taxon>
        <taxon>Maricaulaceae</taxon>
        <taxon>Glycocaulis</taxon>
    </lineage>
</organism>
<gene>
    <name evidence="2" type="ORF">ACFPB0_02440</name>
</gene>
<evidence type="ECO:0000313" key="2">
    <source>
        <dbReference type="EMBL" id="MFC4724141.1"/>
    </source>
</evidence>
<evidence type="ECO:0000313" key="3">
    <source>
        <dbReference type="Proteomes" id="UP001596024"/>
    </source>
</evidence>
<protein>
    <submittedName>
        <fullName evidence="2">Uncharacterized protein</fullName>
    </submittedName>
</protein>
<keyword evidence="1" id="KW-0732">Signal</keyword>
<keyword evidence="3" id="KW-1185">Reference proteome</keyword>
<sequence>MNVLHNSLATLAIAALTAGASHAQTDHPANAIYDGLTLGIEINTDEMCEIADPDPIFGNVVASLDAHGLGFERESEDTTSMVQVSVRVYGSENHGCSAFAAVELLQQVDGVAVDYSDEPFSGWVTLGAFYSPMVPTGLTGDAFNTALAQWLGEDLFGLWGMLLEDQDNEDE</sequence>
<feature type="chain" id="PRO_5045653045" evidence="1">
    <location>
        <begin position="24"/>
        <end position="171"/>
    </location>
</feature>
<evidence type="ECO:0000256" key="1">
    <source>
        <dbReference type="SAM" id="SignalP"/>
    </source>
</evidence>
<dbReference type="RefSeq" id="WP_371394821.1">
    <property type="nucleotide sequence ID" value="NZ_CP163421.1"/>
</dbReference>